<evidence type="ECO:0000259" key="2">
    <source>
        <dbReference type="Pfam" id="PF00534"/>
    </source>
</evidence>
<dbReference type="RefSeq" id="WP_104716239.1">
    <property type="nucleotide sequence ID" value="NZ_PTRA01000013.1"/>
</dbReference>
<evidence type="ECO:0000313" key="3">
    <source>
        <dbReference type="EMBL" id="PQA52736.1"/>
    </source>
</evidence>
<dbReference type="PANTHER" id="PTHR46401:SF2">
    <property type="entry name" value="GLYCOSYLTRANSFERASE WBBK-RELATED"/>
    <property type="match status" value="1"/>
</dbReference>
<dbReference type="CDD" id="cd03801">
    <property type="entry name" value="GT4_PimA-like"/>
    <property type="match status" value="1"/>
</dbReference>
<dbReference type="Gene3D" id="3.40.50.2000">
    <property type="entry name" value="Glycogen Phosphorylase B"/>
    <property type="match status" value="2"/>
</dbReference>
<dbReference type="SUPFAM" id="SSF53756">
    <property type="entry name" value="UDP-Glycosyltransferase/glycogen phosphorylase"/>
    <property type="match status" value="1"/>
</dbReference>
<protein>
    <recommendedName>
        <fullName evidence="2">Glycosyl transferase family 1 domain-containing protein</fullName>
    </recommendedName>
</protein>
<evidence type="ECO:0000313" key="4">
    <source>
        <dbReference type="Proteomes" id="UP000239590"/>
    </source>
</evidence>
<organism evidence="3 4">
    <name type="scientific">Siphonobacter curvatus</name>
    <dbReference type="NCBI Taxonomy" id="2094562"/>
    <lineage>
        <taxon>Bacteria</taxon>
        <taxon>Pseudomonadati</taxon>
        <taxon>Bacteroidota</taxon>
        <taxon>Cytophagia</taxon>
        <taxon>Cytophagales</taxon>
        <taxon>Cytophagaceae</taxon>
        <taxon>Siphonobacter</taxon>
    </lineage>
</organism>
<feature type="domain" description="Glycosyl transferase family 1" evidence="2">
    <location>
        <begin position="170"/>
        <end position="331"/>
    </location>
</feature>
<dbReference type="GO" id="GO:0016757">
    <property type="term" value="F:glycosyltransferase activity"/>
    <property type="evidence" value="ECO:0007669"/>
    <property type="project" value="InterPro"/>
</dbReference>
<dbReference type="OrthoDB" id="596635at2"/>
<evidence type="ECO:0000256" key="1">
    <source>
        <dbReference type="ARBA" id="ARBA00022679"/>
    </source>
</evidence>
<dbReference type="Proteomes" id="UP000239590">
    <property type="component" value="Unassembled WGS sequence"/>
</dbReference>
<sequence>MKVLITAPSLDPKKNVSGISTVVRNIISANPTHQYIHYLLGRPDGPSSTFSLLLSQIKQLFLFPFFIKKNDVDIVHQNLPFNPKGLLREYIINLWCKLLDIPVLLHIHGGVFLMDGTTNRMYQYIASSIFKNSKSIIVLSELEKEALSKNFNFHNSYALPNSINISMFSFSKNEFSNMPTFLFLGRIHESKGIDDIFNALTLLISKNMTFRFILCGNGPLKDEYIKKFKDLMKDNFEYLGVVDGKLKVEIMKRSNFFLLPSRYGEGLPMALLETMSVGLIPIVTDDASMKTLVKDKYNGFKVNKSDYEDLARVIGEAINHRELLDNISSNASLTIYTSYNIIDYIERLNDFYGKAAS</sequence>
<dbReference type="EMBL" id="PTRA01000013">
    <property type="protein sequence ID" value="PQA52736.1"/>
    <property type="molecule type" value="Genomic_DNA"/>
</dbReference>
<accession>A0A2S7IEH6</accession>
<gene>
    <name evidence="3" type="ORF">C5O19_25720</name>
</gene>
<dbReference type="AlphaFoldDB" id="A0A2S7IEH6"/>
<dbReference type="PANTHER" id="PTHR46401">
    <property type="entry name" value="GLYCOSYLTRANSFERASE WBBK-RELATED"/>
    <property type="match status" value="1"/>
</dbReference>
<keyword evidence="1" id="KW-0808">Transferase</keyword>
<dbReference type="InterPro" id="IPR001296">
    <property type="entry name" value="Glyco_trans_1"/>
</dbReference>
<comment type="caution">
    <text evidence="3">The sequence shown here is derived from an EMBL/GenBank/DDBJ whole genome shotgun (WGS) entry which is preliminary data.</text>
</comment>
<proteinExistence type="predicted"/>
<reference evidence="4" key="1">
    <citation type="submission" date="2018-02" db="EMBL/GenBank/DDBJ databases">
        <title>Genome sequencing of Solimonas sp. HR-BB.</title>
        <authorList>
            <person name="Lee Y."/>
            <person name="Jeon C.O."/>
        </authorList>
    </citation>
    <scope>NUCLEOTIDE SEQUENCE [LARGE SCALE GENOMIC DNA]</scope>
    <source>
        <strain evidence="4">HR-U</strain>
    </source>
</reference>
<dbReference type="Pfam" id="PF00534">
    <property type="entry name" value="Glycos_transf_1"/>
    <property type="match status" value="1"/>
</dbReference>
<keyword evidence="4" id="KW-1185">Reference proteome</keyword>
<name>A0A2S7IEH6_9BACT</name>